<proteinExistence type="predicted"/>
<organism evidence="2">
    <name type="scientific">Timema shepardi</name>
    <name type="common">Walking stick</name>
    <dbReference type="NCBI Taxonomy" id="629360"/>
    <lineage>
        <taxon>Eukaryota</taxon>
        <taxon>Metazoa</taxon>
        <taxon>Ecdysozoa</taxon>
        <taxon>Arthropoda</taxon>
        <taxon>Hexapoda</taxon>
        <taxon>Insecta</taxon>
        <taxon>Pterygota</taxon>
        <taxon>Neoptera</taxon>
        <taxon>Polyneoptera</taxon>
        <taxon>Phasmatodea</taxon>
        <taxon>Timematodea</taxon>
        <taxon>Timematoidea</taxon>
        <taxon>Timematidae</taxon>
        <taxon>Timema</taxon>
    </lineage>
</organism>
<dbReference type="InterPro" id="IPR032815">
    <property type="entry name" value="S8_pro-domain"/>
</dbReference>
<dbReference type="Pfam" id="PF16470">
    <property type="entry name" value="S8_pro-domain"/>
    <property type="match status" value="1"/>
</dbReference>
<dbReference type="Gene3D" id="3.30.70.850">
    <property type="entry name" value="Peptidase S8, pro-domain"/>
    <property type="match status" value="1"/>
</dbReference>
<dbReference type="SUPFAM" id="SSF54897">
    <property type="entry name" value="Protease propeptides/inhibitors"/>
    <property type="match status" value="1"/>
</dbReference>
<gene>
    <name evidence="2" type="ORF">TSIB3V08_LOCUS5818</name>
</gene>
<feature type="domain" description="Peptidase S8 pro-domain" evidence="1">
    <location>
        <begin position="35"/>
        <end position="74"/>
    </location>
</feature>
<evidence type="ECO:0000313" key="2">
    <source>
        <dbReference type="EMBL" id="CAD7261691.1"/>
    </source>
</evidence>
<dbReference type="AlphaFoldDB" id="A0A7R9AWC4"/>
<protein>
    <recommendedName>
        <fullName evidence="1">Peptidase S8 pro-domain domain-containing protein</fullName>
    </recommendedName>
</protein>
<reference evidence="2" key="1">
    <citation type="submission" date="2020-11" db="EMBL/GenBank/DDBJ databases">
        <authorList>
            <person name="Tran Van P."/>
        </authorList>
    </citation>
    <scope>NUCLEOTIDE SEQUENCE</scope>
</reference>
<evidence type="ECO:0000259" key="1">
    <source>
        <dbReference type="Pfam" id="PF16470"/>
    </source>
</evidence>
<accession>A0A7R9AWC4</accession>
<dbReference type="EMBL" id="OC002340">
    <property type="protein sequence ID" value="CAD7261691.1"/>
    <property type="molecule type" value="Genomic_DNA"/>
</dbReference>
<dbReference type="InterPro" id="IPR038466">
    <property type="entry name" value="S8_pro-domain_sf"/>
</dbReference>
<name>A0A7R9AWC4_TIMSH</name>
<sequence>MASLVLTDSSQLTDKSFEKLPDQIMYPYAEPYDQQKHIGSLSGYYLFEHQRVRKRSISPNEEHHNNLEQEQHVSPFLHLLVHTLYLGNVYL</sequence>